<proteinExistence type="predicted"/>
<dbReference type="WBParaSite" id="PS1159_v2.g15890.t1">
    <property type="protein sequence ID" value="PS1159_v2.g15890.t1"/>
    <property type="gene ID" value="PS1159_v2.g15890"/>
</dbReference>
<name>A0AC35FBE8_9BILA</name>
<evidence type="ECO:0000313" key="2">
    <source>
        <dbReference type="WBParaSite" id="PS1159_v2.g15890.t1"/>
    </source>
</evidence>
<sequence length="301" mass="34044">MLPPNIIYGHSFPRINENNNNNATINHHQKDIIHHYFPQQHHHPMFFVDGVWHRMPIAPFILPQLPLLFVPPSLEDVFDYNNAIHIEANDDDVLGKEIQLSEYGLRRLTSNEITEDDLAFLKSADKILCTMEESSTESSKESSPLLLSPPPSANSSNFSPIFLPSSPSLIPPSHSRKPTTAKRRNTRKSILKSSPSKRAYRKSSATATHYSNEHFPKLCTASSLPPRPRKQPPPLCIPSLDISREFVGFCNVLKVNPYYAGCTGRVTTFKDEINHTYFVCANCGTRRRYMEKSNSNSSVLD</sequence>
<dbReference type="Proteomes" id="UP000887580">
    <property type="component" value="Unplaced"/>
</dbReference>
<protein>
    <submittedName>
        <fullName evidence="2">Uncharacterized protein</fullName>
    </submittedName>
</protein>
<reference evidence="2" key="1">
    <citation type="submission" date="2022-11" db="UniProtKB">
        <authorList>
            <consortium name="WormBaseParasite"/>
        </authorList>
    </citation>
    <scope>IDENTIFICATION</scope>
</reference>
<accession>A0AC35FBE8</accession>
<evidence type="ECO:0000313" key="1">
    <source>
        <dbReference type="Proteomes" id="UP000887580"/>
    </source>
</evidence>
<organism evidence="1 2">
    <name type="scientific">Panagrolaimus sp. PS1159</name>
    <dbReference type="NCBI Taxonomy" id="55785"/>
    <lineage>
        <taxon>Eukaryota</taxon>
        <taxon>Metazoa</taxon>
        <taxon>Ecdysozoa</taxon>
        <taxon>Nematoda</taxon>
        <taxon>Chromadorea</taxon>
        <taxon>Rhabditida</taxon>
        <taxon>Tylenchina</taxon>
        <taxon>Panagrolaimomorpha</taxon>
        <taxon>Panagrolaimoidea</taxon>
        <taxon>Panagrolaimidae</taxon>
        <taxon>Panagrolaimus</taxon>
    </lineage>
</organism>